<dbReference type="AlphaFoldDB" id="A0A9W8I9L4"/>
<comment type="caution">
    <text evidence="2">The sequence shown here is derived from an EMBL/GenBank/DDBJ whole genome shotgun (WGS) entry which is preliminary data.</text>
</comment>
<feature type="compositionally biased region" description="Polar residues" evidence="1">
    <location>
        <begin position="101"/>
        <end position="116"/>
    </location>
</feature>
<dbReference type="Proteomes" id="UP001139887">
    <property type="component" value="Unassembled WGS sequence"/>
</dbReference>
<evidence type="ECO:0000313" key="2">
    <source>
        <dbReference type="EMBL" id="KAJ2847652.1"/>
    </source>
</evidence>
<feature type="region of interest" description="Disordered" evidence="1">
    <location>
        <begin position="101"/>
        <end position="126"/>
    </location>
</feature>
<dbReference type="OrthoDB" id="5527222at2759"/>
<evidence type="ECO:0000313" key="3">
    <source>
        <dbReference type="Proteomes" id="UP001139887"/>
    </source>
</evidence>
<proteinExistence type="predicted"/>
<dbReference type="EMBL" id="JANBUW010000282">
    <property type="protein sequence ID" value="KAJ2847652.1"/>
    <property type="molecule type" value="Genomic_DNA"/>
</dbReference>
<accession>A0A9W8I9L4</accession>
<organism evidence="2 3">
    <name type="scientific">Coemansia brasiliensis</name>
    <dbReference type="NCBI Taxonomy" id="2650707"/>
    <lineage>
        <taxon>Eukaryota</taxon>
        <taxon>Fungi</taxon>
        <taxon>Fungi incertae sedis</taxon>
        <taxon>Zoopagomycota</taxon>
        <taxon>Kickxellomycotina</taxon>
        <taxon>Kickxellomycetes</taxon>
        <taxon>Kickxellales</taxon>
        <taxon>Kickxellaceae</taxon>
        <taxon>Coemansia</taxon>
    </lineage>
</organism>
<protein>
    <submittedName>
        <fullName evidence="2">Uncharacterized protein</fullName>
    </submittedName>
</protein>
<reference evidence="2" key="1">
    <citation type="submission" date="2022-07" db="EMBL/GenBank/DDBJ databases">
        <title>Phylogenomic reconstructions and comparative analyses of Kickxellomycotina fungi.</title>
        <authorList>
            <person name="Reynolds N.K."/>
            <person name="Stajich J.E."/>
            <person name="Barry K."/>
            <person name="Grigoriev I.V."/>
            <person name="Crous P."/>
            <person name="Smith M.E."/>
        </authorList>
    </citation>
    <scope>NUCLEOTIDE SEQUENCE</scope>
    <source>
        <strain evidence="2">NRRL 1566</strain>
    </source>
</reference>
<sequence length="126" mass="14313">MSIFHRKQYEQKWLEKLAQDAPGNTYNVTSNPKGMTAYEKMDDIDSGFNNSQFNYQGTGMIDMSYNHRPFGDADPLNIESGMSTHAPFNDNLLPAALRSNVNRPDLNTPTTFNSYLDQPHEGRHVL</sequence>
<keyword evidence="3" id="KW-1185">Reference proteome</keyword>
<evidence type="ECO:0000256" key="1">
    <source>
        <dbReference type="SAM" id="MobiDB-lite"/>
    </source>
</evidence>
<name>A0A9W8I9L4_9FUNG</name>
<gene>
    <name evidence="2" type="ORF">IWW36_003750</name>
</gene>